<dbReference type="Proteomes" id="UP000017023">
    <property type="component" value="Unassembled WGS sequence"/>
</dbReference>
<dbReference type="PATRIC" id="fig|1395125.3.peg.166"/>
<proteinExistence type="predicted"/>
<evidence type="ECO:0000313" key="2">
    <source>
        <dbReference type="Proteomes" id="UP000017023"/>
    </source>
</evidence>
<gene>
    <name evidence="1" type="ORF">HMPREF9145_2732</name>
</gene>
<dbReference type="AlphaFoldDB" id="U2LEZ5"/>
<dbReference type="EMBL" id="AWGW01000004">
    <property type="protein sequence ID" value="ERK02881.1"/>
    <property type="molecule type" value="Genomic_DNA"/>
</dbReference>
<name>U2LEZ5_9BACT</name>
<evidence type="ECO:0000313" key="1">
    <source>
        <dbReference type="EMBL" id="ERK02881.1"/>
    </source>
</evidence>
<comment type="caution">
    <text evidence="1">The sequence shown here is derived from an EMBL/GenBank/DDBJ whole genome shotgun (WGS) entry which is preliminary data.</text>
</comment>
<sequence>MHKTCCVWCKYTTFEADKANKRKNFEIEMAGRSDAFHRKECRESTCKQSRRERKKAPYKDAFLVK</sequence>
<accession>U2LEZ5</accession>
<protein>
    <submittedName>
        <fullName evidence="1">Uncharacterized protein</fullName>
    </submittedName>
</protein>
<reference evidence="1 2" key="1">
    <citation type="submission" date="2013-08" db="EMBL/GenBank/DDBJ databases">
        <authorList>
            <person name="Durkin A.S."/>
            <person name="Haft D.R."/>
            <person name="McCorrison J."/>
            <person name="Torralba M."/>
            <person name="Gillis M."/>
            <person name="Haft D.H."/>
            <person name="Methe B."/>
            <person name="Sutton G."/>
            <person name="Nelson K.E."/>
        </authorList>
    </citation>
    <scope>NUCLEOTIDE SEQUENCE [LARGE SCALE GENOMIC DNA]</scope>
    <source>
        <strain evidence="1 2">F0493</strain>
    </source>
</reference>
<organism evidence="1 2">
    <name type="scientific">Segatella salivae F0493</name>
    <dbReference type="NCBI Taxonomy" id="1395125"/>
    <lineage>
        <taxon>Bacteria</taxon>
        <taxon>Pseudomonadati</taxon>
        <taxon>Bacteroidota</taxon>
        <taxon>Bacteroidia</taxon>
        <taxon>Bacteroidales</taxon>
        <taxon>Prevotellaceae</taxon>
        <taxon>Segatella</taxon>
    </lineage>
</organism>